<dbReference type="Proteomes" id="UP000257109">
    <property type="component" value="Unassembled WGS sequence"/>
</dbReference>
<accession>A0A371G289</accession>
<feature type="non-terminal residue" evidence="1">
    <location>
        <position position="1"/>
    </location>
</feature>
<evidence type="ECO:0000313" key="1">
    <source>
        <dbReference type="EMBL" id="RDX84676.1"/>
    </source>
</evidence>
<keyword evidence="2" id="KW-1185">Reference proteome</keyword>
<dbReference type="AlphaFoldDB" id="A0A371G289"/>
<comment type="caution">
    <text evidence="1">The sequence shown here is derived from an EMBL/GenBank/DDBJ whole genome shotgun (WGS) entry which is preliminary data.</text>
</comment>
<gene>
    <name evidence="1" type="ORF">CR513_34235</name>
</gene>
<sequence length="81" mass="9081">MSGGVGVDRRGGEDENGFADVKLQLGKKTKAAKSNRSDEYYDRYDSSEEQYPGPFAIFLKECEIVLQYTIPDKPNMNNVAK</sequence>
<organism evidence="1 2">
    <name type="scientific">Mucuna pruriens</name>
    <name type="common">Velvet bean</name>
    <name type="synonym">Dolichos pruriens</name>
    <dbReference type="NCBI Taxonomy" id="157652"/>
    <lineage>
        <taxon>Eukaryota</taxon>
        <taxon>Viridiplantae</taxon>
        <taxon>Streptophyta</taxon>
        <taxon>Embryophyta</taxon>
        <taxon>Tracheophyta</taxon>
        <taxon>Spermatophyta</taxon>
        <taxon>Magnoliopsida</taxon>
        <taxon>eudicotyledons</taxon>
        <taxon>Gunneridae</taxon>
        <taxon>Pentapetalae</taxon>
        <taxon>rosids</taxon>
        <taxon>fabids</taxon>
        <taxon>Fabales</taxon>
        <taxon>Fabaceae</taxon>
        <taxon>Papilionoideae</taxon>
        <taxon>50 kb inversion clade</taxon>
        <taxon>NPAAA clade</taxon>
        <taxon>indigoferoid/millettioid clade</taxon>
        <taxon>Phaseoleae</taxon>
        <taxon>Mucuna</taxon>
    </lineage>
</organism>
<dbReference type="OrthoDB" id="1935865at2759"/>
<protein>
    <submittedName>
        <fullName evidence="1">Uncharacterized protein</fullName>
    </submittedName>
</protein>
<reference evidence="1" key="1">
    <citation type="submission" date="2018-05" db="EMBL/GenBank/DDBJ databases">
        <title>Draft genome of Mucuna pruriens seed.</title>
        <authorList>
            <person name="Nnadi N.E."/>
            <person name="Vos R."/>
            <person name="Hasami M.H."/>
            <person name="Devisetty U.K."/>
            <person name="Aguiy J.C."/>
        </authorList>
    </citation>
    <scope>NUCLEOTIDE SEQUENCE [LARGE SCALE GENOMIC DNA]</scope>
    <source>
        <strain evidence="1">JCA_2017</strain>
    </source>
</reference>
<name>A0A371G289_MUCPR</name>
<evidence type="ECO:0000313" key="2">
    <source>
        <dbReference type="Proteomes" id="UP000257109"/>
    </source>
</evidence>
<proteinExistence type="predicted"/>
<dbReference type="EMBL" id="QJKJ01006978">
    <property type="protein sequence ID" value="RDX84676.1"/>
    <property type="molecule type" value="Genomic_DNA"/>
</dbReference>